<comment type="caution">
    <text evidence="1">The sequence shown here is derived from an EMBL/GenBank/DDBJ whole genome shotgun (WGS) entry which is preliminary data.</text>
</comment>
<evidence type="ECO:0000313" key="1">
    <source>
        <dbReference type="EMBL" id="KAI4824516.1"/>
    </source>
</evidence>
<name>A0ACB9XE91_CHAAC</name>
<accession>A0ACB9XE91</accession>
<proteinExistence type="predicted"/>
<sequence>MSLLLSSVLFQILVDSVTQPALLYENVVVSEGSPLLRDLLFSPDHQYLYALTDKQVTRVPVESCEQYSSCGTCLGAGDPHCGWCVLHNVCSRKDSCERAEEPQRFTTRVEQCVRLSVQPDTVSVTMSEVQLSLQAQNVPSLSAGVNCSFEDYVETEGRIYGGRIFCLSPSTKEVLPITRDQGDRRIIKLYLKSKETGKKFASVDFIFYNCSVHQSLLSLAQTHISHLLTDSAGLCHYSAVITAAAEAGRRRRRSSTADNGALLVGVAGEGKCSTCSQHTDAQKPGSLQASAQTGSCATSHRLAMK</sequence>
<evidence type="ECO:0000313" key="2">
    <source>
        <dbReference type="Proteomes" id="UP001057452"/>
    </source>
</evidence>
<organism evidence="1 2">
    <name type="scientific">Chaenocephalus aceratus</name>
    <name type="common">Blackfin icefish</name>
    <name type="synonym">Chaenichthys aceratus</name>
    <dbReference type="NCBI Taxonomy" id="36190"/>
    <lineage>
        <taxon>Eukaryota</taxon>
        <taxon>Metazoa</taxon>
        <taxon>Chordata</taxon>
        <taxon>Craniata</taxon>
        <taxon>Vertebrata</taxon>
        <taxon>Euteleostomi</taxon>
        <taxon>Actinopterygii</taxon>
        <taxon>Neopterygii</taxon>
        <taxon>Teleostei</taxon>
        <taxon>Neoteleostei</taxon>
        <taxon>Acanthomorphata</taxon>
        <taxon>Eupercaria</taxon>
        <taxon>Perciformes</taxon>
        <taxon>Notothenioidei</taxon>
        <taxon>Channichthyidae</taxon>
        <taxon>Chaenocephalus</taxon>
    </lineage>
</organism>
<dbReference type="Proteomes" id="UP001057452">
    <property type="component" value="Chromosome 7"/>
</dbReference>
<gene>
    <name evidence="1" type="ORF">KUCAC02_013020</name>
</gene>
<keyword evidence="2" id="KW-1185">Reference proteome</keyword>
<protein>
    <submittedName>
        <fullName evidence="1">Uncharacterized protein</fullName>
    </submittedName>
</protein>
<dbReference type="EMBL" id="CM043791">
    <property type="protein sequence ID" value="KAI4824516.1"/>
    <property type="molecule type" value="Genomic_DNA"/>
</dbReference>
<reference evidence="1" key="1">
    <citation type="submission" date="2022-05" db="EMBL/GenBank/DDBJ databases">
        <title>Chromosome-level genome of Chaenocephalus aceratus.</title>
        <authorList>
            <person name="Park H."/>
        </authorList>
    </citation>
    <scope>NUCLEOTIDE SEQUENCE</scope>
    <source>
        <strain evidence="1">KU_202001</strain>
    </source>
</reference>
<feature type="non-terminal residue" evidence="1">
    <location>
        <position position="305"/>
    </location>
</feature>